<feature type="region of interest" description="Disordered" evidence="2">
    <location>
        <begin position="142"/>
        <end position="168"/>
    </location>
</feature>
<organism evidence="4 5">
    <name type="scientific">Symbiodinium necroappetens</name>
    <dbReference type="NCBI Taxonomy" id="1628268"/>
    <lineage>
        <taxon>Eukaryota</taxon>
        <taxon>Sar</taxon>
        <taxon>Alveolata</taxon>
        <taxon>Dinophyceae</taxon>
        <taxon>Suessiales</taxon>
        <taxon>Symbiodiniaceae</taxon>
        <taxon>Symbiodinium</taxon>
    </lineage>
</organism>
<accession>A0A812QJM6</accession>
<comment type="caution">
    <text evidence="4">The sequence shown here is derived from an EMBL/GenBank/DDBJ whole genome shotgun (WGS) entry which is preliminary data.</text>
</comment>
<evidence type="ECO:0000256" key="2">
    <source>
        <dbReference type="SAM" id="MobiDB-lite"/>
    </source>
</evidence>
<evidence type="ECO:0000313" key="5">
    <source>
        <dbReference type="Proteomes" id="UP000601435"/>
    </source>
</evidence>
<dbReference type="Proteomes" id="UP000601435">
    <property type="component" value="Unassembled WGS sequence"/>
</dbReference>
<reference evidence="4" key="1">
    <citation type="submission" date="2021-02" db="EMBL/GenBank/DDBJ databases">
        <authorList>
            <person name="Dougan E. K."/>
            <person name="Rhodes N."/>
            <person name="Thang M."/>
            <person name="Chan C."/>
        </authorList>
    </citation>
    <scope>NUCLEOTIDE SEQUENCE</scope>
</reference>
<keyword evidence="3" id="KW-1133">Transmembrane helix</keyword>
<evidence type="ECO:0000256" key="3">
    <source>
        <dbReference type="SAM" id="Phobius"/>
    </source>
</evidence>
<feature type="region of interest" description="Disordered" evidence="2">
    <location>
        <begin position="212"/>
        <end position="234"/>
    </location>
</feature>
<proteinExistence type="predicted"/>
<feature type="coiled-coil region" evidence="1">
    <location>
        <begin position="56"/>
        <end position="83"/>
    </location>
</feature>
<keyword evidence="3" id="KW-0472">Membrane</keyword>
<name>A0A812QJM6_9DINO</name>
<feature type="transmembrane region" description="Helical" evidence="3">
    <location>
        <begin position="272"/>
        <end position="291"/>
    </location>
</feature>
<keyword evidence="1" id="KW-0175">Coiled coil</keyword>
<keyword evidence="5" id="KW-1185">Reference proteome</keyword>
<sequence>AQETRCQLVAARERLIELGREARVQKAQNDVQVGHGIPAAHDFFSQRPPSAEVGRLERALKERNGIETERRRAESKLKVLETQRDVDIQTLQDHQEEIRGLKLQLSARVEQETVVQSAHTKPNKESSTGVAVWQKARVFEERIHGKSEAKQATKTNPEDPKSCDGNRDDHNDCGFIVRECRASPRSPNSQMREKLAKAVEASLLDSREGFSFSAGEEQSREAHRGEDQGDGGGGCNGCTFHLPARPPLRRRMRNRRPSQSLKLGHGREEPKIFWALGLAAVAGGFVVSSLGRATRKARAAWGLWS</sequence>
<protein>
    <submittedName>
        <fullName evidence="4">CKMT2 protein</fullName>
    </submittedName>
</protein>
<gene>
    <name evidence="4" type="primary">CKMT2</name>
    <name evidence="4" type="ORF">SNEC2469_LOCUS10455</name>
</gene>
<evidence type="ECO:0000313" key="4">
    <source>
        <dbReference type="EMBL" id="CAE7385781.1"/>
    </source>
</evidence>
<feature type="non-terminal residue" evidence="4">
    <location>
        <position position="305"/>
    </location>
</feature>
<dbReference type="EMBL" id="CAJNJA010016675">
    <property type="protein sequence ID" value="CAE7385781.1"/>
    <property type="molecule type" value="Genomic_DNA"/>
</dbReference>
<evidence type="ECO:0000256" key="1">
    <source>
        <dbReference type="SAM" id="Coils"/>
    </source>
</evidence>
<keyword evidence="3" id="KW-0812">Transmembrane</keyword>
<feature type="compositionally biased region" description="Basic and acidic residues" evidence="2">
    <location>
        <begin position="217"/>
        <end position="227"/>
    </location>
</feature>
<dbReference type="OrthoDB" id="10448127at2759"/>
<dbReference type="AlphaFoldDB" id="A0A812QJM6"/>